<dbReference type="OrthoDB" id="57532at2"/>
<evidence type="ECO:0000313" key="8">
    <source>
        <dbReference type="EMBL" id="QEC74388.1"/>
    </source>
</evidence>
<evidence type="ECO:0000256" key="1">
    <source>
        <dbReference type="ARBA" id="ARBA00001913"/>
    </source>
</evidence>
<dbReference type="KEGG" id="agi:FSB73_21205"/>
<dbReference type="PANTHER" id="PTHR35803:SF3">
    <property type="entry name" value="ALPHA-GLUCOSIDASE"/>
    <property type="match status" value="1"/>
</dbReference>
<dbReference type="InterPro" id="IPR029483">
    <property type="entry name" value="GH97_C"/>
</dbReference>
<feature type="chain" id="PRO_5023036080" evidence="4">
    <location>
        <begin position="20"/>
        <end position="629"/>
    </location>
</feature>
<protein>
    <submittedName>
        <fullName evidence="8">Glycoside hydrolase family 97 protein</fullName>
    </submittedName>
</protein>
<evidence type="ECO:0000259" key="7">
    <source>
        <dbReference type="Pfam" id="PF14509"/>
    </source>
</evidence>
<reference evidence="8 9" key="1">
    <citation type="journal article" date="2017" name="Int. J. Syst. Evol. Microbiol.">
        <title>Arachidicoccus ginsenosidivorans sp. nov., with ginsenoside-converting activity isolated from ginseng cultivating soil.</title>
        <authorList>
            <person name="Siddiqi M.Z."/>
            <person name="Aslam Z."/>
            <person name="Im W.T."/>
        </authorList>
    </citation>
    <scope>NUCLEOTIDE SEQUENCE [LARGE SCALE GENOMIC DNA]</scope>
    <source>
        <strain evidence="8 9">Gsoil 809</strain>
    </source>
</reference>
<keyword evidence="4" id="KW-0732">Signal</keyword>
<dbReference type="InterPro" id="IPR014718">
    <property type="entry name" value="GH-type_carb-bd"/>
</dbReference>
<dbReference type="Pfam" id="PF14508">
    <property type="entry name" value="GH97_N"/>
    <property type="match status" value="1"/>
</dbReference>
<accession>A0A5B8VW08</accession>
<sequence length="629" mass="71120">MFKIFPLLISVLMVGPLSAQSTERLNSPDGKISFQLKITDKGEMQYSVAYNQKEVINNGVMGVNGWKSGVLVKSVRQTKNNSWWKPVYGERSRVQDHYYGKTFILAKTDHSGQRMQLEVRAYNEGLAFRYGFAGKSKSGKEMTIQKDLTTYTLPAGTRAWFTSHAQGAYTLLPLTKWPSEAERPLTLELKNGVYAALMEAEVVNYCRTKYKLDKNSVNTIACSMFEPVTKKEPFTTPWHVIMVANRPGNLLQNNDLILNLNPPCKIANTSWIKPGKVIRETTLSTDGALKLIDFAVKRHLQYIHFDAGWYAREEDPNADASRVNVDPRRNPVNDLDLLKVIKYGKQNGIGVLLYVNHLALEKQLDTLLPLYEKWGVAGIKFGFVNVGSLKANEWIIQAVKKCAKYHLMVDIHDEYRPTGFSRTYPNLLTQEGVRGNEEMPEASNNAVLPFTRFLCGAADYTICYYHRPSLKPALAKSMNARVLKTTAGQQLALSVIYYSPFQFLYWYDSPKDSKDEPELAFFDKEATVWDDTKVLDGAIGQYAVIARRSDKDWFIGAMTNNDARTLNIDCHFLPEGKKYLATIYYDDPTSPVRTKVSIKKIIVDANTKLEVSLLASGGQAIWMTPVKEK</sequence>
<organism evidence="8 9">
    <name type="scientific">Arachidicoccus ginsenosidivorans</name>
    <dbReference type="NCBI Taxonomy" id="496057"/>
    <lineage>
        <taxon>Bacteria</taxon>
        <taxon>Pseudomonadati</taxon>
        <taxon>Bacteroidota</taxon>
        <taxon>Chitinophagia</taxon>
        <taxon>Chitinophagales</taxon>
        <taxon>Chitinophagaceae</taxon>
        <taxon>Arachidicoccus</taxon>
    </lineage>
</organism>
<dbReference type="Pfam" id="PF10566">
    <property type="entry name" value="Glyco_hydro_97"/>
    <property type="match status" value="1"/>
</dbReference>
<dbReference type="InterPro" id="IPR013785">
    <property type="entry name" value="Aldolase_TIM"/>
</dbReference>
<dbReference type="InterPro" id="IPR029486">
    <property type="entry name" value="GH97_N"/>
</dbReference>
<proteinExistence type="predicted"/>
<keyword evidence="9" id="KW-1185">Reference proteome</keyword>
<dbReference type="InterPro" id="IPR019563">
    <property type="entry name" value="GH97_catalytic"/>
</dbReference>
<evidence type="ECO:0000259" key="5">
    <source>
        <dbReference type="Pfam" id="PF10566"/>
    </source>
</evidence>
<evidence type="ECO:0000313" key="9">
    <source>
        <dbReference type="Proteomes" id="UP000321291"/>
    </source>
</evidence>
<comment type="cofactor">
    <cofactor evidence="1">
        <name>Ca(2+)</name>
        <dbReference type="ChEBI" id="CHEBI:29108"/>
    </cofactor>
</comment>
<keyword evidence="3" id="KW-0106">Calcium</keyword>
<dbReference type="Pfam" id="PF14509">
    <property type="entry name" value="GH97_C"/>
    <property type="match status" value="1"/>
</dbReference>
<dbReference type="InterPro" id="IPR017853">
    <property type="entry name" value="GH"/>
</dbReference>
<dbReference type="InterPro" id="IPR052720">
    <property type="entry name" value="Glycosyl_hydrolase_97"/>
</dbReference>
<evidence type="ECO:0000259" key="6">
    <source>
        <dbReference type="Pfam" id="PF14508"/>
    </source>
</evidence>
<feature type="domain" description="Glycosyl-hydrolase 97 N-terminal" evidence="6">
    <location>
        <begin position="25"/>
        <end position="263"/>
    </location>
</feature>
<keyword evidence="8" id="KW-0378">Hydrolase</keyword>
<dbReference type="Proteomes" id="UP000321291">
    <property type="component" value="Chromosome"/>
</dbReference>
<dbReference type="EMBL" id="CP042434">
    <property type="protein sequence ID" value="QEC74388.1"/>
    <property type="molecule type" value="Genomic_DNA"/>
</dbReference>
<dbReference type="PANTHER" id="PTHR35803">
    <property type="entry name" value="GLUCAN 1,4-ALPHA-GLUCOSIDASE SUSB-RELATED"/>
    <property type="match status" value="1"/>
</dbReference>
<feature type="domain" description="Glycosyl-hydrolase 97 catalytic" evidence="5">
    <location>
        <begin position="282"/>
        <end position="433"/>
    </location>
</feature>
<feature type="domain" description="Glycosyl-hydrolase 97 C-terminal oligomerisation" evidence="7">
    <location>
        <begin position="528"/>
        <end position="623"/>
    </location>
</feature>
<dbReference type="GO" id="GO:0016787">
    <property type="term" value="F:hydrolase activity"/>
    <property type="evidence" value="ECO:0007669"/>
    <property type="project" value="UniProtKB-KW"/>
</dbReference>
<dbReference type="AlphaFoldDB" id="A0A5B8VW08"/>
<evidence type="ECO:0000256" key="4">
    <source>
        <dbReference type="SAM" id="SignalP"/>
    </source>
</evidence>
<feature type="signal peptide" evidence="4">
    <location>
        <begin position="1"/>
        <end position="19"/>
    </location>
</feature>
<dbReference type="SUPFAM" id="SSF51445">
    <property type="entry name" value="(Trans)glycosidases"/>
    <property type="match status" value="1"/>
</dbReference>
<evidence type="ECO:0000256" key="2">
    <source>
        <dbReference type="ARBA" id="ARBA00011245"/>
    </source>
</evidence>
<name>A0A5B8VW08_9BACT</name>
<dbReference type="GO" id="GO:0030246">
    <property type="term" value="F:carbohydrate binding"/>
    <property type="evidence" value="ECO:0007669"/>
    <property type="project" value="InterPro"/>
</dbReference>
<dbReference type="Gene3D" id="2.70.98.10">
    <property type="match status" value="1"/>
</dbReference>
<dbReference type="Gene3D" id="3.20.20.70">
    <property type="entry name" value="Aldolase class I"/>
    <property type="match status" value="1"/>
</dbReference>
<evidence type="ECO:0000256" key="3">
    <source>
        <dbReference type="ARBA" id="ARBA00022837"/>
    </source>
</evidence>
<gene>
    <name evidence="8" type="ORF">FSB73_21205</name>
</gene>
<comment type="subunit">
    <text evidence="2">Monomer.</text>
</comment>